<protein>
    <submittedName>
        <fullName evidence="1">Uncharacterized protein</fullName>
    </submittedName>
</protein>
<sequence>MRDLYSDIRAVQALASASRSAAITGPAIDLLGVGRMAVIVNTGAITGDGDFGATLQESDDGSTGWTDVDAAQIQSDAPATLAATTSYRLGYLGWKRHVRLSLTKAGGTSMQVGAVAVLTDLAERPVP</sequence>
<evidence type="ECO:0000313" key="1">
    <source>
        <dbReference type="EMBL" id="MBL4919321.1"/>
    </source>
</evidence>
<evidence type="ECO:0000313" key="2">
    <source>
        <dbReference type="Proteomes" id="UP000648908"/>
    </source>
</evidence>
<keyword evidence="2" id="KW-1185">Reference proteome</keyword>
<comment type="caution">
    <text evidence="1">The sequence shown here is derived from an EMBL/GenBank/DDBJ whole genome shotgun (WGS) entry which is preliminary data.</text>
</comment>
<proteinExistence type="predicted"/>
<reference evidence="1" key="1">
    <citation type="submission" date="2021-01" db="EMBL/GenBank/DDBJ databases">
        <title>Tabrizicola alba sp. nov. a motile alkaliphilic bacterium isolated from a soda lake.</title>
        <authorList>
            <person name="Szuroczki S."/>
            <person name="Abbaszade G."/>
            <person name="Schumann P."/>
            <person name="Toth E."/>
        </authorList>
    </citation>
    <scope>NUCLEOTIDE SEQUENCE</scope>
    <source>
        <strain evidence="1">DMG-N-6</strain>
    </source>
</reference>
<organism evidence="1 2">
    <name type="scientific">Szabonella alba</name>
    <dbReference type="NCBI Taxonomy" id="2804194"/>
    <lineage>
        <taxon>Bacteria</taxon>
        <taxon>Pseudomonadati</taxon>
        <taxon>Pseudomonadota</taxon>
        <taxon>Alphaproteobacteria</taxon>
        <taxon>Rhodobacterales</taxon>
        <taxon>Paracoccaceae</taxon>
        <taxon>Szabonella</taxon>
    </lineage>
</organism>
<dbReference type="AlphaFoldDB" id="A0A8K0Y1V7"/>
<accession>A0A8K0Y1V7</accession>
<name>A0A8K0Y1V7_9RHOB</name>
<dbReference type="RefSeq" id="WP_202690300.1">
    <property type="nucleotide sequence ID" value="NZ_JAESVN010000017.1"/>
</dbReference>
<dbReference type="Proteomes" id="UP000648908">
    <property type="component" value="Unassembled WGS sequence"/>
</dbReference>
<gene>
    <name evidence="1" type="ORF">JL811_19075</name>
</gene>
<dbReference type="EMBL" id="JAESVN010000017">
    <property type="protein sequence ID" value="MBL4919321.1"/>
    <property type="molecule type" value="Genomic_DNA"/>
</dbReference>